<evidence type="ECO:0000313" key="4">
    <source>
        <dbReference type="EMBL" id="AQQ66299.1"/>
    </source>
</evidence>
<dbReference type="STRING" id="260552.Mag101_00515"/>
<keyword evidence="5" id="KW-1185">Reference proteome</keyword>
<dbReference type="SUPFAM" id="SSF53756">
    <property type="entry name" value="UDP-Glycosyltransferase/glycogen phosphorylase"/>
    <property type="match status" value="1"/>
</dbReference>
<keyword evidence="1" id="KW-0812">Transmembrane</keyword>
<dbReference type="GO" id="GO:0016757">
    <property type="term" value="F:glycosyltransferase activity"/>
    <property type="evidence" value="ECO:0007669"/>
    <property type="project" value="InterPro"/>
</dbReference>
<dbReference type="OrthoDB" id="4611853at2"/>
<feature type="domain" description="Glycosyl transferase family 1" evidence="2">
    <location>
        <begin position="215"/>
        <end position="374"/>
    </location>
</feature>
<feature type="transmembrane region" description="Helical" evidence="1">
    <location>
        <begin position="61"/>
        <end position="82"/>
    </location>
</feature>
<evidence type="ECO:0000313" key="5">
    <source>
        <dbReference type="Proteomes" id="UP000188219"/>
    </source>
</evidence>
<gene>
    <name evidence="4" type="ORF">Mag101_00515</name>
</gene>
<dbReference type="GO" id="GO:1901135">
    <property type="term" value="P:carbohydrate derivative metabolic process"/>
    <property type="evidence" value="ECO:0007669"/>
    <property type="project" value="UniProtKB-ARBA"/>
</dbReference>
<dbReference type="KEGG" id="maga:Mag101_00515"/>
<evidence type="ECO:0000256" key="1">
    <source>
        <dbReference type="SAM" id="Phobius"/>
    </source>
</evidence>
<dbReference type="InterPro" id="IPR028098">
    <property type="entry name" value="Glyco_trans_4-like_N"/>
</dbReference>
<keyword evidence="1" id="KW-0472">Membrane</keyword>
<protein>
    <recommendedName>
        <fullName evidence="6">Glycosyl transferase family 1 domain-containing protein</fullName>
    </recommendedName>
</protein>
<evidence type="ECO:0008006" key="6">
    <source>
        <dbReference type="Google" id="ProtNLM"/>
    </source>
</evidence>
<dbReference type="Proteomes" id="UP000188219">
    <property type="component" value="Chromosome"/>
</dbReference>
<dbReference type="Pfam" id="PF13439">
    <property type="entry name" value="Glyco_transf_4"/>
    <property type="match status" value="1"/>
</dbReference>
<dbReference type="Pfam" id="PF00534">
    <property type="entry name" value="Glycos_transf_1"/>
    <property type="match status" value="1"/>
</dbReference>
<evidence type="ECO:0000259" key="2">
    <source>
        <dbReference type="Pfam" id="PF00534"/>
    </source>
</evidence>
<name>A0A1Q2M0X7_9GAMM</name>
<keyword evidence="1" id="KW-1133">Transmembrane helix</keyword>
<dbReference type="Gene3D" id="3.40.50.2000">
    <property type="entry name" value="Glycogen Phosphorylase B"/>
    <property type="match status" value="2"/>
</dbReference>
<reference evidence="4" key="1">
    <citation type="submission" date="2017-02" db="EMBL/GenBank/DDBJ databases">
        <title>Genome of Microbulbifer agarilyticus GP101.</title>
        <authorList>
            <person name="Jung J."/>
            <person name="Bae S.S."/>
            <person name="Baek K."/>
        </authorList>
    </citation>
    <scope>NUCLEOTIDE SEQUENCE [LARGE SCALE GENOMIC DNA]</scope>
    <source>
        <strain evidence="4">GP101</strain>
    </source>
</reference>
<dbReference type="InterPro" id="IPR001296">
    <property type="entry name" value="Glyco_trans_1"/>
</dbReference>
<sequence length="396" mass="44552">MRDCRRMAVLIPEFPGQTHIFFWREIQALREAGNHVEIISTRKPRAKNFHEFFSQVSDTYYLTKIPIIGLIAHILLNLPWLMRSVLYCFRLRANFSEKLRTLLFIPLAVNLQLYCKAKEIGHIHVHSSADASHIVAMGALSGKFTYSVCIHGNLNQYGQNHLEKLSGASAIITVTEPLRSEIVDALPNYPEDQVHVVPMGVNLSKFLPRTYVEFGTKPIVLTSISRLAHVKGHTYTLQALAQLPENLNFIYQIVGDGEMREKLEQEVSELGLTDKVAFLGFKKEQEVNKILKTTDIFVLTSFGFGEAAPVAIMEAMACGVATVCSIIGGTRDMITDEHDGMLVRQKDVEDIKRAILFLLENSAQIKVISENARATAEEKFCHRRVANRLAQHIIPA</sequence>
<accession>A0A1Q2M0X7</accession>
<organism evidence="4 5">
    <name type="scientific">Microbulbifer agarilyticus</name>
    <dbReference type="NCBI Taxonomy" id="260552"/>
    <lineage>
        <taxon>Bacteria</taxon>
        <taxon>Pseudomonadati</taxon>
        <taxon>Pseudomonadota</taxon>
        <taxon>Gammaproteobacteria</taxon>
        <taxon>Cellvibrionales</taxon>
        <taxon>Microbulbiferaceae</taxon>
        <taxon>Microbulbifer</taxon>
    </lineage>
</organism>
<dbReference type="CDD" id="cd03801">
    <property type="entry name" value="GT4_PimA-like"/>
    <property type="match status" value="1"/>
</dbReference>
<evidence type="ECO:0000259" key="3">
    <source>
        <dbReference type="Pfam" id="PF13439"/>
    </source>
</evidence>
<dbReference type="EMBL" id="CP019650">
    <property type="protein sequence ID" value="AQQ66299.1"/>
    <property type="molecule type" value="Genomic_DNA"/>
</dbReference>
<dbReference type="PANTHER" id="PTHR12526">
    <property type="entry name" value="GLYCOSYLTRANSFERASE"/>
    <property type="match status" value="1"/>
</dbReference>
<feature type="domain" description="Glycosyltransferase subfamily 4-like N-terminal" evidence="3">
    <location>
        <begin position="26"/>
        <end position="204"/>
    </location>
</feature>
<proteinExistence type="predicted"/>
<dbReference type="AlphaFoldDB" id="A0A1Q2M0X7"/>
<dbReference type="PANTHER" id="PTHR12526:SF630">
    <property type="entry name" value="GLYCOSYLTRANSFERASE"/>
    <property type="match status" value="1"/>
</dbReference>